<name>A0A8J1J3V3_XENTR</name>
<feature type="compositionally biased region" description="Basic and acidic residues" evidence="1">
    <location>
        <begin position="145"/>
        <end position="162"/>
    </location>
</feature>
<feature type="transmembrane region" description="Helical" evidence="2">
    <location>
        <begin position="54"/>
        <end position="75"/>
    </location>
</feature>
<dbReference type="GeneID" id="116408797"/>
<keyword evidence="4" id="KW-1185">Reference proteome</keyword>
<dbReference type="AGR" id="Xenbase:XB-GENE-29094695"/>
<dbReference type="Xenbase" id="XB-GENE-29094695">
    <property type="gene designation" value="LOC116408797"/>
</dbReference>
<feature type="compositionally biased region" description="Basic residues" evidence="1">
    <location>
        <begin position="129"/>
        <end position="139"/>
    </location>
</feature>
<keyword evidence="3" id="KW-0732">Signal</keyword>
<evidence type="ECO:0000256" key="1">
    <source>
        <dbReference type="SAM" id="MobiDB-lite"/>
    </source>
</evidence>
<feature type="region of interest" description="Disordered" evidence="1">
    <location>
        <begin position="290"/>
        <end position="323"/>
    </location>
</feature>
<feature type="signal peptide" evidence="3">
    <location>
        <begin position="1"/>
        <end position="23"/>
    </location>
</feature>
<feature type="region of interest" description="Disordered" evidence="1">
    <location>
        <begin position="114"/>
        <end position="202"/>
    </location>
</feature>
<dbReference type="KEGG" id="xtr:116408797"/>
<evidence type="ECO:0000313" key="4">
    <source>
        <dbReference type="Proteomes" id="UP000008143"/>
    </source>
</evidence>
<feature type="compositionally biased region" description="Basic and acidic residues" evidence="1">
    <location>
        <begin position="299"/>
        <end position="317"/>
    </location>
</feature>
<protein>
    <submittedName>
        <fullName evidence="5">Uncharacterized protein LOC116408797</fullName>
    </submittedName>
</protein>
<evidence type="ECO:0000313" key="5">
    <source>
        <dbReference type="RefSeq" id="XP_031752538.1"/>
    </source>
</evidence>
<feature type="compositionally biased region" description="Polar residues" evidence="1">
    <location>
        <begin position="269"/>
        <end position="278"/>
    </location>
</feature>
<evidence type="ECO:0000256" key="3">
    <source>
        <dbReference type="SAM" id="SignalP"/>
    </source>
</evidence>
<feature type="compositionally biased region" description="Basic and acidic residues" evidence="1">
    <location>
        <begin position="114"/>
        <end position="128"/>
    </location>
</feature>
<dbReference type="OrthoDB" id="10636279at2759"/>
<keyword evidence="2" id="KW-0472">Membrane</keyword>
<gene>
    <name evidence="5 6" type="primary">LOC116408797</name>
</gene>
<feature type="chain" id="PRO_5035244770" evidence="3">
    <location>
        <begin position="24"/>
        <end position="323"/>
    </location>
</feature>
<sequence length="323" mass="37051">MRFTYLMWFISGLYILCIDPVSGLRKGQSDVMKKTPMAIEESNDNESSSGYLKYLIAMGVLIPIVLMGGLGWYLFVKQKEANWNFDMEKGKPTCPQTPTETKKVIKTKPSVKVIDETQDKAKKEEKQTKSKSKKQKKKTPSMEESLAKEEIQNEMVGKEETPRPPAKKIKRKKQTEIKTPEEETAPSVVVNKDEDQDSALKETEHSIKIKRLPLGEKEESDIDSILPLLAQFLKERSPSVCPVHRRFEFYEWTEDIGEEEINSEPPPASFTQVTEDSGPSYTIVRHMQWVHEVPDESEGQEKKEESPRQKKQIDGQTKKAMKK</sequence>
<proteinExistence type="predicted"/>
<organism evidence="4 5">
    <name type="scientific">Xenopus tropicalis</name>
    <name type="common">Western clawed frog</name>
    <name type="synonym">Silurana tropicalis</name>
    <dbReference type="NCBI Taxonomy" id="8364"/>
    <lineage>
        <taxon>Eukaryota</taxon>
        <taxon>Metazoa</taxon>
        <taxon>Chordata</taxon>
        <taxon>Craniata</taxon>
        <taxon>Vertebrata</taxon>
        <taxon>Euteleostomi</taxon>
        <taxon>Amphibia</taxon>
        <taxon>Batrachia</taxon>
        <taxon>Anura</taxon>
        <taxon>Pipoidea</taxon>
        <taxon>Pipidae</taxon>
        <taxon>Xenopodinae</taxon>
        <taxon>Xenopus</taxon>
        <taxon>Silurana</taxon>
    </lineage>
</organism>
<evidence type="ECO:0000313" key="6">
    <source>
        <dbReference type="Xenbase" id="XB-GENE-29094695"/>
    </source>
</evidence>
<dbReference type="RefSeq" id="XP_031752538.1">
    <property type="nucleotide sequence ID" value="XM_031896678.1"/>
</dbReference>
<keyword evidence="2" id="KW-1133">Transmembrane helix</keyword>
<feature type="region of interest" description="Disordered" evidence="1">
    <location>
        <begin position="259"/>
        <end position="278"/>
    </location>
</feature>
<keyword evidence="2" id="KW-0812">Transmembrane</keyword>
<dbReference type="AlphaFoldDB" id="A0A8J1J3V3"/>
<reference evidence="5" key="1">
    <citation type="submission" date="2025-08" db="UniProtKB">
        <authorList>
            <consortium name="RefSeq"/>
        </authorList>
    </citation>
    <scope>IDENTIFICATION</scope>
    <source>
        <strain evidence="5">Nigerian</strain>
        <tissue evidence="5">Liver and blood</tissue>
    </source>
</reference>
<dbReference type="Proteomes" id="UP000008143">
    <property type="component" value="Chromosome 2"/>
</dbReference>
<evidence type="ECO:0000256" key="2">
    <source>
        <dbReference type="SAM" id="Phobius"/>
    </source>
</evidence>
<accession>A0A8J1J3V3</accession>